<dbReference type="AlphaFoldDB" id="A0A8B6CSL5"/>
<dbReference type="GO" id="GO:0003676">
    <property type="term" value="F:nucleic acid binding"/>
    <property type="evidence" value="ECO:0007669"/>
    <property type="project" value="InterPro"/>
</dbReference>
<evidence type="ECO:0000313" key="2">
    <source>
        <dbReference type="EMBL" id="VDI08977.1"/>
    </source>
</evidence>
<proteinExistence type="predicted"/>
<reference evidence="2" key="1">
    <citation type="submission" date="2018-11" db="EMBL/GenBank/DDBJ databases">
        <authorList>
            <person name="Alioto T."/>
            <person name="Alioto T."/>
        </authorList>
    </citation>
    <scope>NUCLEOTIDE SEQUENCE</scope>
</reference>
<evidence type="ECO:0000259" key="1">
    <source>
        <dbReference type="Pfam" id="PF00078"/>
    </source>
</evidence>
<dbReference type="InterPro" id="IPR043502">
    <property type="entry name" value="DNA/RNA_pol_sf"/>
</dbReference>
<dbReference type="Pfam" id="PF00078">
    <property type="entry name" value="RVT_1"/>
    <property type="match status" value="1"/>
</dbReference>
<dbReference type="CDD" id="cd01647">
    <property type="entry name" value="RT_LTR"/>
    <property type="match status" value="1"/>
</dbReference>
<dbReference type="InterPro" id="IPR043128">
    <property type="entry name" value="Rev_trsase/Diguanyl_cyclase"/>
</dbReference>
<dbReference type="PANTHER" id="PTHR37984">
    <property type="entry name" value="PROTEIN CBG26694"/>
    <property type="match status" value="1"/>
</dbReference>
<accession>A0A8B6CSL5</accession>
<dbReference type="InterPro" id="IPR036397">
    <property type="entry name" value="RNaseH_sf"/>
</dbReference>
<dbReference type="PANTHER" id="PTHR37984:SF5">
    <property type="entry name" value="PROTEIN NYNRIN-LIKE"/>
    <property type="match status" value="1"/>
</dbReference>
<keyword evidence="3" id="KW-1185">Reference proteome</keyword>
<dbReference type="OrthoDB" id="10066870at2759"/>
<dbReference type="Gene3D" id="3.30.70.270">
    <property type="match status" value="1"/>
</dbReference>
<gene>
    <name evidence="2" type="ORF">MGAL_10B025647</name>
</gene>
<dbReference type="InterPro" id="IPR050951">
    <property type="entry name" value="Retrovirus_Pol_polyprotein"/>
</dbReference>
<dbReference type="InterPro" id="IPR000477">
    <property type="entry name" value="RT_dom"/>
</dbReference>
<dbReference type="Gene3D" id="3.30.420.10">
    <property type="entry name" value="Ribonuclease H-like superfamily/Ribonuclease H"/>
    <property type="match status" value="1"/>
</dbReference>
<name>A0A8B6CSL5_MYTGA</name>
<dbReference type="Gene3D" id="3.10.10.10">
    <property type="entry name" value="HIV Type 1 Reverse Transcriptase, subunit A, domain 1"/>
    <property type="match status" value="1"/>
</dbReference>
<evidence type="ECO:0000313" key="3">
    <source>
        <dbReference type="Proteomes" id="UP000596742"/>
    </source>
</evidence>
<dbReference type="SUPFAM" id="SSF56672">
    <property type="entry name" value="DNA/RNA polymerases"/>
    <property type="match status" value="1"/>
</dbReference>
<comment type="caution">
    <text evidence="2">The sequence shown here is derived from an EMBL/GenBank/DDBJ whole genome shotgun (WGS) entry which is preliminary data.</text>
</comment>
<protein>
    <recommendedName>
        <fullName evidence="1">Reverse transcriptase domain-containing protein</fullName>
    </recommendedName>
</protein>
<dbReference type="GO" id="GO:0006259">
    <property type="term" value="P:DNA metabolic process"/>
    <property type="evidence" value="ECO:0007669"/>
    <property type="project" value="UniProtKB-ARBA"/>
</dbReference>
<dbReference type="Proteomes" id="UP000596742">
    <property type="component" value="Unassembled WGS sequence"/>
</dbReference>
<feature type="domain" description="Reverse transcriptase" evidence="1">
    <location>
        <begin position="194"/>
        <end position="351"/>
    </location>
</feature>
<sequence length="352" mass="40480">MKLSCGQCAQRPQDWDKYLGPALFAYREVPQESVLFAPYELVYGWPVRGPMTSFKELWTREITDPDVRSTFEYVINLRERLESTCELVKQNLEKASLAKETLRDVHINEALKANETVKVQCLLDKFSHVLTDIPGRTNVLQHDIKLTSDDPVRFKPYPISYAMLDTVNKEVDKMIEMNIIERSDSPYSSPFLIVKKKDQSNRFCIDFRGLNSITIFDAETIGNIEEIFSKLSGYQFKSKIDLTKVDWQISLVDAAKLKTAFQTPRGLFQFKVLPFGLFNRGDTFVRCMRKVLEGLENVDNFVDDIIVYTLSFNHNMEVLESVFVMLASANLSARPSKYYIAYSSLEVLGHIV</sequence>
<organism evidence="2 3">
    <name type="scientific">Mytilus galloprovincialis</name>
    <name type="common">Mediterranean mussel</name>
    <dbReference type="NCBI Taxonomy" id="29158"/>
    <lineage>
        <taxon>Eukaryota</taxon>
        <taxon>Metazoa</taxon>
        <taxon>Spiralia</taxon>
        <taxon>Lophotrochozoa</taxon>
        <taxon>Mollusca</taxon>
        <taxon>Bivalvia</taxon>
        <taxon>Autobranchia</taxon>
        <taxon>Pteriomorphia</taxon>
        <taxon>Mytilida</taxon>
        <taxon>Mytiloidea</taxon>
        <taxon>Mytilidae</taxon>
        <taxon>Mytilinae</taxon>
        <taxon>Mytilus</taxon>
    </lineage>
</organism>
<dbReference type="EMBL" id="UYJE01002243">
    <property type="protein sequence ID" value="VDI08977.1"/>
    <property type="molecule type" value="Genomic_DNA"/>
</dbReference>